<dbReference type="InterPro" id="IPR000821">
    <property type="entry name" value="Ala_racemase"/>
</dbReference>
<dbReference type="InterPro" id="IPR011079">
    <property type="entry name" value="Ala_racemase_C"/>
</dbReference>
<reference evidence="8" key="1">
    <citation type="submission" date="2009-11" db="EMBL/GenBank/DDBJ databases">
        <title>The complete genome of Sulfurospirillum deleyianum DSM 6946.</title>
        <authorList>
            <consortium name="US DOE Joint Genome Institute (JGI-PGF)"/>
            <person name="Lucas S."/>
            <person name="Copeland A."/>
            <person name="Lapidus A."/>
            <person name="Glavina del Rio T."/>
            <person name="Dalin E."/>
            <person name="Tice H."/>
            <person name="Bruce D."/>
            <person name="Goodwin L."/>
            <person name="Pitluck S."/>
            <person name="Kyrpides N."/>
            <person name="Mavromatis K."/>
            <person name="Ivanova N."/>
            <person name="Ovchinnikova G."/>
            <person name="Munk A.C."/>
            <person name="Lu M."/>
            <person name="Brettin T."/>
            <person name="Detter J.C."/>
            <person name="Han C."/>
            <person name="Tapia R."/>
            <person name="Larimer F."/>
            <person name="Land M."/>
            <person name="Hauser L."/>
            <person name="Markowitz V."/>
            <person name="Cheng J.F."/>
            <person name="Hugenholtz P."/>
            <person name="Woyke T."/>
            <person name="Wu D."/>
            <person name="Aumann P."/>
            <person name="Schneider S."/>
            <person name="Lang E."/>
            <person name="Spring S."/>
            <person name="Klenk H.P."/>
            <person name="Eisen J.A."/>
        </authorList>
    </citation>
    <scope>NUCLEOTIDE SEQUENCE [LARGE SCALE GENOMIC DNA]</scope>
    <source>
        <strain evidence="8">ATCC 51133 / DSM 6946 / 5175</strain>
    </source>
</reference>
<dbReference type="eggNOG" id="COG0787">
    <property type="taxonomic scope" value="Bacteria"/>
</dbReference>
<dbReference type="EC" id="5.1.1.1" evidence="7"/>
<feature type="binding site" evidence="5">
    <location>
        <position position="119"/>
    </location>
    <ligand>
        <name>substrate</name>
    </ligand>
</feature>
<evidence type="ECO:0000313" key="7">
    <source>
        <dbReference type="EMBL" id="ACZ11409.1"/>
    </source>
</evidence>
<sequence>MAFITLNKANLFHNLALLSTKAGGKERVMAVLKDNAYGHGLREMAQLCCEFGIKKAAVKNVEEAGVIADLFEEVLILVDQVPLEPLAPNLSFAAHSCEMLEALREGSSIHLSIDTGMHRNGIKEHEIDRAMALILKKRLVFKGVFTHFRSADELSTAFFWQRSLFERAKQRIKAFVLAHHLPEVAFHSCNSAGLLRTNSLGDDAYARVGIAMYGYNTLHPSFKAYELKPVLALWAEKLSTRILKRGERVGYGGVYEAPCDELISTYDIGYGDGFFRFDGIASLAMADGRLSKGRMSMDSFCLEGDAPKVCMFENATALAERFQTICYEIPTKLSPSLKRIVV</sequence>
<dbReference type="CDD" id="cd00430">
    <property type="entry name" value="PLPDE_III_AR"/>
    <property type="match status" value="1"/>
</dbReference>
<dbReference type="GO" id="GO:0008784">
    <property type="term" value="F:alanine racemase activity"/>
    <property type="evidence" value="ECO:0007669"/>
    <property type="project" value="UniProtKB-EC"/>
</dbReference>
<dbReference type="PROSITE" id="PS00395">
    <property type="entry name" value="ALANINE_RACEMASE"/>
    <property type="match status" value="1"/>
</dbReference>
<dbReference type="AlphaFoldDB" id="D1AZE2"/>
<dbReference type="EMBL" id="CP001816">
    <property type="protein sequence ID" value="ACZ11409.1"/>
    <property type="molecule type" value="Genomic_DNA"/>
</dbReference>
<proteinExistence type="predicted"/>
<evidence type="ECO:0000259" key="6">
    <source>
        <dbReference type="SMART" id="SM01005"/>
    </source>
</evidence>
<dbReference type="GO" id="GO:0030632">
    <property type="term" value="P:D-alanine biosynthetic process"/>
    <property type="evidence" value="ECO:0007669"/>
    <property type="project" value="TreeGrafter"/>
</dbReference>
<gene>
    <name evidence="7" type="ordered locus">Sdel_0372</name>
</gene>
<dbReference type="Gene3D" id="2.40.37.10">
    <property type="entry name" value="Lyase, Ornithine Decarboxylase, Chain A, domain 1"/>
    <property type="match status" value="1"/>
</dbReference>
<dbReference type="PANTHER" id="PTHR30511">
    <property type="entry name" value="ALANINE RACEMASE"/>
    <property type="match status" value="1"/>
</dbReference>
<reference evidence="7 8" key="2">
    <citation type="journal article" date="2010" name="Stand. Genomic Sci.">
        <title>Complete genome sequence of Sulfurospirillum deleyianum type strain (5175).</title>
        <authorList>
            <person name="Sikorski J."/>
            <person name="Lapidus A."/>
            <person name="Copeland A."/>
            <person name="Glavina Del Rio T."/>
            <person name="Nolan M."/>
            <person name="Lucas S."/>
            <person name="Chen F."/>
            <person name="Tice H."/>
            <person name="Cheng J.F."/>
            <person name="Saunders E."/>
            <person name="Bruce D."/>
            <person name="Goodwin L."/>
            <person name="Pitluck S."/>
            <person name="Ovchinnikova G."/>
            <person name="Pati A."/>
            <person name="Ivanova N."/>
            <person name="Mavromatis K."/>
            <person name="Chen A."/>
            <person name="Palaniappan K."/>
            <person name="Chain P."/>
            <person name="Land M."/>
            <person name="Hauser L."/>
            <person name="Chang Y.J."/>
            <person name="Jeffries C.D."/>
            <person name="Brettin T."/>
            <person name="Detter J.C."/>
            <person name="Han C."/>
            <person name="Rohde M."/>
            <person name="Lang E."/>
            <person name="Spring S."/>
            <person name="Goker M."/>
            <person name="Bristow J."/>
            <person name="Eisen J.A."/>
            <person name="Markowitz V."/>
            <person name="Hugenholtz P."/>
            <person name="Kyrpides N.C."/>
            <person name="Klenk H.P."/>
        </authorList>
    </citation>
    <scope>NUCLEOTIDE SEQUENCE [LARGE SCALE GENOMIC DNA]</scope>
    <source>
        <strain evidence="8">ATCC 51133 / DSM 6946 / 5175</strain>
    </source>
</reference>
<dbReference type="InterPro" id="IPR029066">
    <property type="entry name" value="PLP-binding_barrel"/>
</dbReference>
<dbReference type="PRINTS" id="PR00992">
    <property type="entry name" value="ALARACEMASE"/>
</dbReference>
<keyword evidence="8" id="KW-1185">Reference proteome</keyword>
<dbReference type="OrthoDB" id="9813814at2"/>
<dbReference type="HOGENOM" id="CLU_028393_2_2_7"/>
<dbReference type="InterPro" id="IPR020622">
    <property type="entry name" value="Ala_racemase_pyridoxalP-BS"/>
</dbReference>
<feature type="domain" description="Alanine racemase C-terminal" evidence="6">
    <location>
        <begin position="230"/>
        <end position="342"/>
    </location>
</feature>
<dbReference type="InterPro" id="IPR009006">
    <property type="entry name" value="Ala_racemase/Decarboxylase_C"/>
</dbReference>
<dbReference type="GO" id="GO:0009252">
    <property type="term" value="P:peptidoglycan biosynthetic process"/>
    <property type="evidence" value="ECO:0007669"/>
    <property type="project" value="TreeGrafter"/>
</dbReference>
<dbReference type="PANTHER" id="PTHR30511:SF0">
    <property type="entry name" value="ALANINE RACEMASE, CATABOLIC-RELATED"/>
    <property type="match status" value="1"/>
</dbReference>
<dbReference type="RefSeq" id="WP_012856175.1">
    <property type="nucleotide sequence ID" value="NC_013512.1"/>
</dbReference>
<dbReference type="STRING" id="525898.Sdel_0372"/>
<dbReference type="Pfam" id="PF01168">
    <property type="entry name" value="Ala_racemase_N"/>
    <property type="match status" value="1"/>
</dbReference>
<dbReference type="NCBIfam" id="NF000791">
    <property type="entry name" value="PRK00053.2-2"/>
    <property type="match status" value="1"/>
</dbReference>
<evidence type="ECO:0000256" key="4">
    <source>
        <dbReference type="PIRSR" id="PIRSR600821-50"/>
    </source>
</evidence>
<evidence type="ECO:0000256" key="3">
    <source>
        <dbReference type="ARBA" id="ARBA00023235"/>
    </source>
</evidence>
<organism evidence="7 8">
    <name type="scientific">Sulfurospirillum deleyianum (strain ATCC 51133 / DSM 6946 / 5175)</name>
    <dbReference type="NCBI Taxonomy" id="525898"/>
    <lineage>
        <taxon>Bacteria</taxon>
        <taxon>Pseudomonadati</taxon>
        <taxon>Campylobacterota</taxon>
        <taxon>Epsilonproteobacteria</taxon>
        <taxon>Campylobacterales</taxon>
        <taxon>Sulfurospirillaceae</taxon>
        <taxon>Sulfurospirillum</taxon>
    </lineage>
</organism>
<dbReference type="KEGG" id="sdl:Sdel_0372"/>
<evidence type="ECO:0000256" key="1">
    <source>
        <dbReference type="ARBA" id="ARBA00001933"/>
    </source>
</evidence>
<keyword evidence="2 4" id="KW-0663">Pyridoxal phosphate</keyword>
<evidence type="ECO:0000313" key="8">
    <source>
        <dbReference type="Proteomes" id="UP000002222"/>
    </source>
</evidence>
<feature type="binding site" evidence="5">
    <location>
        <position position="297"/>
    </location>
    <ligand>
        <name>substrate</name>
    </ligand>
</feature>
<dbReference type="SMART" id="SM01005">
    <property type="entry name" value="Ala_racemase_C"/>
    <property type="match status" value="1"/>
</dbReference>
<accession>D1AZE2</accession>
<keyword evidence="3 7" id="KW-0413">Isomerase</keyword>
<feature type="modified residue" description="N6-(pyridoxal phosphate)lysine" evidence="4">
    <location>
        <position position="33"/>
    </location>
</feature>
<dbReference type="SUPFAM" id="SSF50621">
    <property type="entry name" value="Alanine racemase C-terminal domain-like"/>
    <property type="match status" value="1"/>
</dbReference>
<dbReference type="Gene3D" id="3.20.20.10">
    <property type="entry name" value="Alanine racemase"/>
    <property type="match status" value="1"/>
</dbReference>
<evidence type="ECO:0000256" key="5">
    <source>
        <dbReference type="PIRSR" id="PIRSR600821-52"/>
    </source>
</evidence>
<dbReference type="InterPro" id="IPR001608">
    <property type="entry name" value="Ala_racemase_N"/>
</dbReference>
<dbReference type="GO" id="GO:0030170">
    <property type="term" value="F:pyridoxal phosphate binding"/>
    <property type="evidence" value="ECO:0007669"/>
    <property type="project" value="TreeGrafter"/>
</dbReference>
<comment type="cofactor">
    <cofactor evidence="1 4">
        <name>pyridoxal 5'-phosphate</name>
        <dbReference type="ChEBI" id="CHEBI:597326"/>
    </cofactor>
</comment>
<name>D1AZE2_SULD5</name>
<dbReference type="SUPFAM" id="SSF51419">
    <property type="entry name" value="PLP-binding barrel"/>
    <property type="match status" value="1"/>
</dbReference>
<evidence type="ECO:0000256" key="2">
    <source>
        <dbReference type="ARBA" id="ARBA00022898"/>
    </source>
</evidence>
<dbReference type="GO" id="GO:0005829">
    <property type="term" value="C:cytosol"/>
    <property type="evidence" value="ECO:0007669"/>
    <property type="project" value="TreeGrafter"/>
</dbReference>
<dbReference type="Pfam" id="PF00842">
    <property type="entry name" value="Ala_racemase_C"/>
    <property type="match status" value="1"/>
</dbReference>
<dbReference type="Proteomes" id="UP000002222">
    <property type="component" value="Chromosome"/>
</dbReference>
<protein>
    <submittedName>
        <fullName evidence="7">Alanine racemase</fullName>
        <ecNumber evidence="7">5.1.1.1</ecNumber>
    </submittedName>
</protein>